<protein>
    <submittedName>
        <fullName evidence="2">PE domain-containing protein</fullName>
    </submittedName>
</protein>
<dbReference type="AlphaFoldDB" id="A0A846YS77"/>
<name>A0A846YS77_9NOCA</name>
<gene>
    <name evidence="2" type="ORF">HGA15_27515</name>
</gene>
<evidence type="ECO:0000259" key="1">
    <source>
        <dbReference type="Pfam" id="PF00934"/>
    </source>
</evidence>
<dbReference type="Gene3D" id="1.10.287.850">
    <property type="entry name" value="HP0062-like domain"/>
    <property type="match status" value="1"/>
</dbReference>
<comment type="caution">
    <text evidence="2">The sequence shown here is derived from an EMBL/GenBank/DDBJ whole genome shotgun (WGS) entry which is preliminary data.</text>
</comment>
<dbReference type="Pfam" id="PF00934">
    <property type="entry name" value="PE"/>
    <property type="match status" value="1"/>
</dbReference>
<dbReference type="Proteomes" id="UP000570678">
    <property type="component" value="Unassembled WGS sequence"/>
</dbReference>
<dbReference type="RefSeq" id="WP_168433950.1">
    <property type="nucleotide sequence ID" value="NZ_JAAXOT010000018.1"/>
</dbReference>
<dbReference type="EMBL" id="JAAXOT010000018">
    <property type="protein sequence ID" value="NKY59829.1"/>
    <property type="molecule type" value="Genomic_DNA"/>
</dbReference>
<feature type="domain" description="PE" evidence="1">
    <location>
        <begin position="1"/>
        <end position="89"/>
    </location>
</feature>
<organism evidence="2 3">
    <name type="scientific">Nocardia flavorosea</name>
    <dbReference type="NCBI Taxonomy" id="53429"/>
    <lineage>
        <taxon>Bacteria</taxon>
        <taxon>Bacillati</taxon>
        <taxon>Actinomycetota</taxon>
        <taxon>Actinomycetes</taxon>
        <taxon>Mycobacteriales</taxon>
        <taxon>Nocardiaceae</taxon>
        <taxon>Nocardia</taxon>
    </lineage>
</organism>
<accession>A0A846YS77</accession>
<sequence>MAITPENLPVIAAKLGVAESTLSAVVSASQTASLPLPPAIDDVSTSMAKEFCDYQPTFYTPTTEAVSRWQQGSEVLVPVSIDYETTDTGNGAAVGCQVHRFGD</sequence>
<evidence type="ECO:0000313" key="3">
    <source>
        <dbReference type="Proteomes" id="UP000570678"/>
    </source>
</evidence>
<evidence type="ECO:0000313" key="2">
    <source>
        <dbReference type="EMBL" id="NKY59829.1"/>
    </source>
</evidence>
<keyword evidence="3" id="KW-1185">Reference proteome</keyword>
<reference evidence="2 3" key="1">
    <citation type="submission" date="2020-04" db="EMBL/GenBank/DDBJ databases">
        <title>MicrobeNet Type strains.</title>
        <authorList>
            <person name="Nicholson A.C."/>
        </authorList>
    </citation>
    <scope>NUCLEOTIDE SEQUENCE [LARGE SCALE GENOMIC DNA]</scope>
    <source>
        <strain evidence="2 3">JCM 3332</strain>
    </source>
</reference>
<dbReference type="InterPro" id="IPR000084">
    <property type="entry name" value="PE-PGRS_N"/>
</dbReference>
<proteinExistence type="predicted"/>